<accession>A0A2U8P143</accession>
<dbReference type="OrthoDB" id="8233290at2"/>
<proteinExistence type="predicted"/>
<evidence type="ECO:0000313" key="1">
    <source>
        <dbReference type="EMBL" id="AWL91404.1"/>
    </source>
</evidence>
<name>A0A2U8P143_9BRAD</name>
<dbReference type="Proteomes" id="UP000215703">
    <property type="component" value="Chromosome"/>
</dbReference>
<dbReference type="EMBL" id="CP029425">
    <property type="protein sequence ID" value="AWL91404.1"/>
    <property type="molecule type" value="Genomic_DNA"/>
</dbReference>
<organism evidence="1 2">
    <name type="scientific">Bradyrhizobium ottawaense</name>
    <dbReference type="NCBI Taxonomy" id="931866"/>
    <lineage>
        <taxon>Bacteria</taxon>
        <taxon>Pseudomonadati</taxon>
        <taxon>Pseudomonadota</taxon>
        <taxon>Alphaproteobacteria</taxon>
        <taxon>Hyphomicrobiales</taxon>
        <taxon>Nitrobacteraceae</taxon>
        <taxon>Bradyrhizobium</taxon>
    </lineage>
</organism>
<dbReference type="AlphaFoldDB" id="A0A2U8P143"/>
<protein>
    <submittedName>
        <fullName evidence="1">Uncharacterized protein</fullName>
    </submittedName>
</protein>
<evidence type="ECO:0000313" key="2">
    <source>
        <dbReference type="Proteomes" id="UP000215703"/>
    </source>
</evidence>
<reference evidence="1 2" key="1">
    <citation type="journal article" date="2014" name="Int. J. Syst. Evol. Microbiol.">
        <title>Bradyrhizobium ottawaense sp. nov., a symbiotic nitrogen fixing bacterium from root nodules of soybeans in Canada.</title>
        <authorList>
            <person name="Yu X."/>
            <person name="Cloutier S."/>
            <person name="Tambong J.T."/>
            <person name="Bromfield E.S."/>
        </authorList>
    </citation>
    <scope>NUCLEOTIDE SEQUENCE [LARGE SCALE GENOMIC DNA]</scope>
    <source>
        <strain evidence="1 2">OO99</strain>
    </source>
</reference>
<sequence length="110" mass="12740">MQPAKLIGRYGRTFWCVRGQTYGLPQQSLALSRKRHSYRKPSGMRIASLAWSLLTTRGVEATPRHRTSLRMARTCVVREVICDLEFLYGARQQLRLPLAVARIRRISIQR</sequence>
<reference evidence="1 2" key="2">
    <citation type="journal article" date="2017" name="Syst. Appl. Microbiol.">
        <title>Soybeans inoculated with root zone soils of Canadian native legumes harbour diverse and novel Bradyrhizobium spp. that possess agricultural potential.</title>
        <authorList>
            <person name="Bromfield E.S.P."/>
            <person name="Cloutier S."/>
            <person name="Tambong J.T."/>
            <person name="Tran Thi T.V."/>
        </authorList>
    </citation>
    <scope>NUCLEOTIDE SEQUENCE [LARGE SCALE GENOMIC DNA]</scope>
    <source>
        <strain evidence="1 2">OO99</strain>
    </source>
</reference>
<gene>
    <name evidence="1" type="ORF">CIT37_03195</name>
</gene>